<dbReference type="NCBIfam" id="TIGR00762">
    <property type="entry name" value="DegV"/>
    <property type="match status" value="1"/>
</dbReference>
<dbReference type="PANTHER" id="PTHR33434">
    <property type="entry name" value="DEGV DOMAIN-CONTAINING PROTEIN DR_1986-RELATED"/>
    <property type="match status" value="1"/>
</dbReference>
<dbReference type="STRING" id="1121919.SAMN02745975_02907"/>
<protein>
    <submittedName>
        <fullName evidence="2">EDD domain protein, DegV family</fullName>
    </submittedName>
</protein>
<dbReference type="Pfam" id="PF02645">
    <property type="entry name" value="DegV"/>
    <property type="match status" value="1"/>
</dbReference>
<evidence type="ECO:0000313" key="3">
    <source>
        <dbReference type="Proteomes" id="UP000184536"/>
    </source>
</evidence>
<reference evidence="3" key="1">
    <citation type="submission" date="2016-11" db="EMBL/GenBank/DDBJ databases">
        <authorList>
            <person name="Varghese N."/>
            <person name="Submissions S."/>
        </authorList>
    </citation>
    <scope>NUCLEOTIDE SEQUENCE [LARGE SCALE GENOMIC DNA]</scope>
    <source>
        <strain evidence="3">DSM 17957</strain>
    </source>
</reference>
<evidence type="ECO:0000256" key="1">
    <source>
        <dbReference type="ARBA" id="ARBA00023121"/>
    </source>
</evidence>
<keyword evidence="1" id="KW-0446">Lipid-binding</keyword>
<dbReference type="RefSeq" id="WP_110941959.1">
    <property type="nucleotide sequence ID" value="NZ_FQZV01000042.1"/>
</dbReference>
<dbReference type="Gene3D" id="3.30.1180.10">
    <property type="match status" value="1"/>
</dbReference>
<dbReference type="InterPro" id="IPR050270">
    <property type="entry name" value="DegV_domain_contain"/>
</dbReference>
<dbReference type="OrthoDB" id="9780216at2"/>
<evidence type="ECO:0000313" key="2">
    <source>
        <dbReference type="EMBL" id="SHJ79898.1"/>
    </source>
</evidence>
<dbReference type="InterPro" id="IPR003797">
    <property type="entry name" value="DegV"/>
</dbReference>
<dbReference type="Proteomes" id="UP000184536">
    <property type="component" value="Unassembled WGS sequence"/>
</dbReference>
<dbReference type="InterPro" id="IPR043168">
    <property type="entry name" value="DegV_C"/>
</dbReference>
<dbReference type="Gene3D" id="3.40.50.10170">
    <property type="match status" value="1"/>
</dbReference>
<dbReference type="GO" id="GO:0008289">
    <property type="term" value="F:lipid binding"/>
    <property type="evidence" value="ECO:0007669"/>
    <property type="project" value="UniProtKB-KW"/>
</dbReference>
<dbReference type="SUPFAM" id="SSF82549">
    <property type="entry name" value="DAK1/DegV-like"/>
    <property type="match status" value="1"/>
</dbReference>
<proteinExistence type="predicted"/>
<dbReference type="PROSITE" id="PS51482">
    <property type="entry name" value="DEGV"/>
    <property type="match status" value="1"/>
</dbReference>
<dbReference type="EMBL" id="FQZV01000042">
    <property type="protein sequence ID" value="SHJ79898.1"/>
    <property type="molecule type" value="Genomic_DNA"/>
</dbReference>
<sequence>MNNVKLFTDSTCDLSREMLAEHDISVVPLYIIFNGLSYKDSIDMDTSELYSKVEELGVLPKTAAPTPADFYEAFKPFIDEGKDILYIGLSSQLSSTIQNALLAAQEFPEGRVNVIDSLNLSTGVGILVMKAADMIREGLAAGEIAESMREMVPKVTTYFTIDTFEYLYKGGRCSAIQGLVGSMLQIKPITKLVDGKITVYDKQRGRKKVISSLLQQVQRDVERIDTSRLFVVNSFAEEDAVHIKQEIHNRFNVGNVEVTNAGCVISSHCGKKALGISYIIE</sequence>
<keyword evidence="3" id="KW-1185">Reference proteome</keyword>
<organism evidence="2 3">
    <name type="scientific">Geosporobacter subterraneus DSM 17957</name>
    <dbReference type="NCBI Taxonomy" id="1121919"/>
    <lineage>
        <taxon>Bacteria</taxon>
        <taxon>Bacillati</taxon>
        <taxon>Bacillota</taxon>
        <taxon>Clostridia</taxon>
        <taxon>Peptostreptococcales</taxon>
        <taxon>Thermotaleaceae</taxon>
        <taxon>Geosporobacter</taxon>
    </lineage>
</organism>
<accession>A0A1M6M8W0</accession>
<name>A0A1M6M8W0_9FIRM</name>
<dbReference type="PANTHER" id="PTHR33434:SF2">
    <property type="entry name" value="FATTY ACID-BINDING PROTEIN TM_1468"/>
    <property type="match status" value="1"/>
</dbReference>
<gene>
    <name evidence="2" type="ORF">SAMN02745975_02907</name>
</gene>
<dbReference type="AlphaFoldDB" id="A0A1M6M8W0"/>